<dbReference type="OrthoDB" id="8080938at2"/>
<dbReference type="SUPFAM" id="SSF54427">
    <property type="entry name" value="NTF2-like"/>
    <property type="match status" value="1"/>
</dbReference>
<comment type="caution">
    <text evidence="2">The sequence shown here is derived from an EMBL/GenBank/DDBJ whole genome shotgun (WGS) entry which is preliminary data.</text>
</comment>
<evidence type="ECO:0000259" key="1">
    <source>
        <dbReference type="Pfam" id="PF12680"/>
    </source>
</evidence>
<reference evidence="2 3" key="1">
    <citation type="submission" date="2019-04" db="EMBL/GenBank/DDBJ databases">
        <authorList>
            <person name="Jiang L."/>
        </authorList>
    </citation>
    <scope>NUCLEOTIDE SEQUENCE [LARGE SCALE GENOMIC DNA]</scope>
    <source>
        <strain evidence="2 3">YIM 131853</strain>
    </source>
</reference>
<evidence type="ECO:0000313" key="3">
    <source>
        <dbReference type="Proteomes" id="UP000309133"/>
    </source>
</evidence>
<organism evidence="2 3">
    <name type="scientific">Naasia lichenicola</name>
    <dbReference type="NCBI Taxonomy" id="2565933"/>
    <lineage>
        <taxon>Bacteria</taxon>
        <taxon>Bacillati</taxon>
        <taxon>Actinomycetota</taxon>
        <taxon>Actinomycetes</taxon>
        <taxon>Micrococcales</taxon>
        <taxon>Microbacteriaceae</taxon>
        <taxon>Naasia</taxon>
    </lineage>
</organism>
<feature type="domain" description="SnoaL-like" evidence="1">
    <location>
        <begin position="14"/>
        <end position="108"/>
    </location>
</feature>
<dbReference type="Proteomes" id="UP000309133">
    <property type="component" value="Unassembled WGS sequence"/>
</dbReference>
<keyword evidence="3" id="KW-1185">Reference proteome</keyword>
<dbReference type="EMBL" id="SSSM01000003">
    <property type="protein sequence ID" value="THG31798.1"/>
    <property type="molecule type" value="Genomic_DNA"/>
</dbReference>
<dbReference type="Gene3D" id="3.10.450.50">
    <property type="match status" value="1"/>
</dbReference>
<dbReference type="AlphaFoldDB" id="A0A4S4FNJ2"/>
<dbReference type="Pfam" id="PF12680">
    <property type="entry name" value="SnoaL_2"/>
    <property type="match status" value="1"/>
</dbReference>
<evidence type="ECO:0000313" key="2">
    <source>
        <dbReference type="EMBL" id="THG31798.1"/>
    </source>
</evidence>
<proteinExistence type="predicted"/>
<accession>A0A4S4FNJ2</accession>
<sequence length="115" mass="12313">MPWNAEAVSIPPAVAGFIESTNSGDVDAFLAGFTDDAVLIDWGREFRGRAGIARWNLSDNIGKQAHFELIRVDETAPGEEFEVTLTVTGNGYNGTGPMTIRVDGDRISALTISPS</sequence>
<dbReference type="InterPro" id="IPR037401">
    <property type="entry name" value="SnoaL-like"/>
</dbReference>
<dbReference type="InterPro" id="IPR032710">
    <property type="entry name" value="NTF2-like_dom_sf"/>
</dbReference>
<protein>
    <submittedName>
        <fullName evidence="2">Nuclear transport factor 2 family protein</fullName>
    </submittedName>
</protein>
<gene>
    <name evidence="2" type="ORF">E6C64_07030</name>
</gene>
<name>A0A4S4FNJ2_9MICO</name>